<feature type="region of interest" description="Disordered" evidence="2">
    <location>
        <begin position="100"/>
        <end position="126"/>
    </location>
</feature>
<gene>
    <name evidence="3" type="ORF">ElyMa_006557000</name>
</gene>
<feature type="region of interest" description="Disordered" evidence="2">
    <location>
        <begin position="197"/>
        <end position="220"/>
    </location>
</feature>
<protein>
    <recommendedName>
        <fullName evidence="5">cGMP-dependent protein kinase N-terminal coiled-coil domain-containing protein</fullName>
    </recommendedName>
</protein>
<evidence type="ECO:0000313" key="4">
    <source>
        <dbReference type="Proteomes" id="UP000762676"/>
    </source>
</evidence>
<dbReference type="AlphaFoldDB" id="A0AAV4IBK0"/>
<sequence length="323" mass="34580">MHVYCSGDSFVSDSISFGTTGLIGAPTATPNMSSADVAATGEFALSTLASVSASKLKEKLREKLVSGGSASQSDIQDFQAAQAELQAVGVEVRLIENPHPHHNQQQQEQKHQHQQPVMENSASSHAHHITLEDPTIISSVSSPASAIISHSNQSQQHQQTQNNLTQAVAIQNSGSLQLSGPTPQQLFRAHIINSSDSSNPLKRRLYSSGNNSNNGSAIGNSNGSISTIFPIPVSLNHAQTQPPAQSLSNPVTVLTGPSVVGGSVSPSSPNSQWVSEKQALEREKLQAEVEVLRLQRVKLKLEIEALLQQRQPESCQLLEDYLK</sequence>
<accession>A0AAV4IBK0</accession>
<keyword evidence="4" id="KW-1185">Reference proteome</keyword>
<evidence type="ECO:0000313" key="3">
    <source>
        <dbReference type="EMBL" id="GFS06892.1"/>
    </source>
</evidence>
<keyword evidence="1" id="KW-0175">Coiled coil</keyword>
<evidence type="ECO:0000256" key="1">
    <source>
        <dbReference type="SAM" id="Coils"/>
    </source>
</evidence>
<feature type="compositionally biased region" description="Low complexity" evidence="2">
    <location>
        <begin position="207"/>
        <end position="220"/>
    </location>
</feature>
<organism evidence="3 4">
    <name type="scientific">Elysia marginata</name>
    <dbReference type="NCBI Taxonomy" id="1093978"/>
    <lineage>
        <taxon>Eukaryota</taxon>
        <taxon>Metazoa</taxon>
        <taxon>Spiralia</taxon>
        <taxon>Lophotrochozoa</taxon>
        <taxon>Mollusca</taxon>
        <taxon>Gastropoda</taxon>
        <taxon>Heterobranchia</taxon>
        <taxon>Euthyneura</taxon>
        <taxon>Panpulmonata</taxon>
        <taxon>Sacoglossa</taxon>
        <taxon>Placobranchoidea</taxon>
        <taxon>Plakobranchidae</taxon>
        <taxon>Elysia</taxon>
    </lineage>
</organism>
<reference evidence="3 4" key="1">
    <citation type="journal article" date="2021" name="Elife">
        <title>Chloroplast acquisition without the gene transfer in kleptoplastic sea slugs, Plakobranchus ocellatus.</title>
        <authorList>
            <person name="Maeda T."/>
            <person name="Takahashi S."/>
            <person name="Yoshida T."/>
            <person name="Shimamura S."/>
            <person name="Takaki Y."/>
            <person name="Nagai Y."/>
            <person name="Toyoda A."/>
            <person name="Suzuki Y."/>
            <person name="Arimoto A."/>
            <person name="Ishii H."/>
            <person name="Satoh N."/>
            <person name="Nishiyama T."/>
            <person name="Hasebe M."/>
            <person name="Maruyama T."/>
            <person name="Minagawa J."/>
            <person name="Obokata J."/>
            <person name="Shigenobu S."/>
        </authorList>
    </citation>
    <scope>NUCLEOTIDE SEQUENCE [LARGE SCALE GENOMIC DNA]</scope>
</reference>
<feature type="coiled-coil region" evidence="1">
    <location>
        <begin position="270"/>
        <end position="309"/>
    </location>
</feature>
<dbReference type="EMBL" id="BMAT01013157">
    <property type="protein sequence ID" value="GFS06892.1"/>
    <property type="molecule type" value="Genomic_DNA"/>
</dbReference>
<evidence type="ECO:0000256" key="2">
    <source>
        <dbReference type="SAM" id="MobiDB-lite"/>
    </source>
</evidence>
<evidence type="ECO:0008006" key="5">
    <source>
        <dbReference type="Google" id="ProtNLM"/>
    </source>
</evidence>
<comment type="caution">
    <text evidence="3">The sequence shown here is derived from an EMBL/GenBank/DDBJ whole genome shotgun (WGS) entry which is preliminary data.</text>
</comment>
<dbReference type="Proteomes" id="UP000762676">
    <property type="component" value="Unassembled WGS sequence"/>
</dbReference>
<proteinExistence type="predicted"/>
<name>A0AAV4IBK0_9GAST</name>